<evidence type="ECO:0000313" key="2">
    <source>
        <dbReference type="Proteomes" id="UP001372834"/>
    </source>
</evidence>
<evidence type="ECO:0000313" key="1">
    <source>
        <dbReference type="EMBL" id="KAK6634559.1"/>
    </source>
</evidence>
<accession>A0AAN8S6P0</accession>
<proteinExistence type="predicted"/>
<organism evidence="1 2">
    <name type="scientific">Polyplax serrata</name>
    <name type="common">Common mouse louse</name>
    <dbReference type="NCBI Taxonomy" id="468196"/>
    <lineage>
        <taxon>Eukaryota</taxon>
        <taxon>Metazoa</taxon>
        <taxon>Ecdysozoa</taxon>
        <taxon>Arthropoda</taxon>
        <taxon>Hexapoda</taxon>
        <taxon>Insecta</taxon>
        <taxon>Pterygota</taxon>
        <taxon>Neoptera</taxon>
        <taxon>Paraneoptera</taxon>
        <taxon>Psocodea</taxon>
        <taxon>Troctomorpha</taxon>
        <taxon>Phthiraptera</taxon>
        <taxon>Anoplura</taxon>
        <taxon>Polyplacidae</taxon>
        <taxon>Polyplax</taxon>
    </lineage>
</organism>
<dbReference type="AlphaFoldDB" id="A0AAN8S6P0"/>
<comment type="caution">
    <text evidence="1">The sequence shown here is derived from an EMBL/GenBank/DDBJ whole genome shotgun (WGS) entry which is preliminary data.</text>
</comment>
<name>A0AAN8S6P0_POLSC</name>
<reference evidence="1 2" key="1">
    <citation type="submission" date="2023-10" db="EMBL/GenBank/DDBJ databases">
        <title>Genomes of two closely related lineages of the louse Polyplax serrata with different host specificities.</title>
        <authorList>
            <person name="Martinu J."/>
            <person name="Tarabai H."/>
            <person name="Stefka J."/>
            <person name="Hypsa V."/>
        </authorList>
    </citation>
    <scope>NUCLEOTIDE SEQUENCE [LARGE SCALE GENOMIC DNA]</scope>
    <source>
        <strain evidence="1">HR10_N</strain>
    </source>
</reference>
<sequence>MMRQVYVIIQVSWMFTMILNRCVIKVSFLLGIYKDIPVTCLDLHPNLAVDSDNRYTKREVKDSYSSEQTTRKQFRQVQLDNIPLPSTAGHAIEGFVSTDAREQLL</sequence>
<dbReference type="Proteomes" id="UP001372834">
    <property type="component" value="Unassembled WGS sequence"/>
</dbReference>
<protein>
    <submittedName>
        <fullName evidence="1">Uncharacterized protein</fullName>
    </submittedName>
</protein>
<gene>
    <name evidence="1" type="ORF">RUM43_011960</name>
</gene>
<dbReference type="EMBL" id="JAWJWE010000005">
    <property type="protein sequence ID" value="KAK6634559.1"/>
    <property type="molecule type" value="Genomic_DNA"/>
</dbReference>